<evidence type="ECO:0000313" key="2">
    <source>
        <dbReference type="EMBL" id="GMH49074.1"/>
    </source>
</evidence>
<organism evidence="2 3">
    <name type="scientific">Triparma laevis f. inornata</name>
    <dbReference type="NCBI Taxonomy" id="1714386"/>
    <lineage>
        <taxon>Eukaryota</taxon>
        <taxon>Sar</taxon>
        <taxon>Stramenopiles</taxon>
        <taxon>Ochrophyta</taxon>
        <taxon>Bolidophyceae</taxon>
        <taxon>Parmales</taxon>
        <taxon>Triparmaceae</taxon>
        <taxon>Triparma</taxon>
    </lineage>
</organism>
<feature type="compositionally biased region" description="Basic and acidic residues" evidence="1">
    <location>
        <begin position="35"/>
        <end position="50"/>
    </location>
</feature>
<dbReference type="AlphaFoldDB" id="A0A9W6ZEI8"/>
<reference evidence="3" key="1">
    <citation type="journal article" date="2023" name="Commun. Biol.">
        <title>Genome analysis of Parmales, the sister group of diatoms, reveals the evolutionary specialization of diatoms from phago-mixotrophs to photoautotrophs.</title>
        <authorList>
            <person name="Ban H."/>
            <person name="Sato S."/>
            <person name="Yoshikawa S."/>
            <person name="Yamada K."/>
            <person name="Nakamura Y."/>
            <person name="Ichinomiya M."/>
            <person name="Sato N."/>
            <person name="Blanc-Mathieu R."/>
            <person name="Endo H."/>
            <person name="Kuwata A."/>
            <person name="Ogata H."/>
        </authorList>
    </citation>
    <scope>NUCLEOTIDE SEQUENCE [LARGE SCALE GENOMIC DNA]</scope>
</reference>
<dbReference type="Proteomes" id="UP001162640">
    <property type="component" value="Unassembled WGS sequence"/>
</dbReference>
<name>A0A9W6ZEI8_9STRA</name>
<feature type="compositionally biased region" description="Polar residues" evidence="1">
    <location>
        <begin position="67"/>
        <end position="77"/>
    </location>
</feature>
<comment type="caution">
    <text evidence="2">The sequence shown here is derived from an EMBL/GenBank/DDBJ whole genome shotgun (WGS) entry which is preliminary data.</text>
</comment>
<protein>
    <submittedName>
        <fullName evidence="2">Uncharacterized protein</fullName>
    </submittedName>
</protein>
<accession>A0A9W6ZEI8</accession>
<dbReference type="EMBL" id="BLQM01000007">
    <property type="protein sequence ID" value="GMH49074.1"/>
    <property type="molecule type" value="Genomic_DNA"/>
</dbReference>
<evidence type="ECO:0000256" key="1">
    <source>
        <dbReference type="SAM" id="MobiDB-lite"/>
    </source>
</evidence>
<proteinExistence type="predicted"/>
<gene>
    <name evidence="2" type="ORF">TL16_g00438</name>
</gene>
<evidence type="ECO:0000313" key="3">
    <source>
        <dbReference type="Proteomes" id="UP001162640"/>
    </source>
</evidence>
<feature type="compositionally biased region" description="Low complexity" evidence="1">
    <location>
        <begin position="19"/>
        <end position="34"/>
    </location>
</feature>
<feature type="region of interest" description="Disordered" evidence="1">
    <location>
        <begin position="1"/>
        <end position="77"/>
    </location>
</feature>
<sequence>MDTYVASSRTNKEDDAMFATPPASPTKSAPPSSTERLRTRTHSDADRENNKPSPLMAPMSPGKESLGNIQNPKPFSL</sequence>